<keyword evidence="4 11" id="KW-0662">Pyridine nucleotide biosynthesis</keyword>
<dbReference type="NCBIfam" id="NF000843">
    <property type="entry name" value="PRK00071.2-2"/>
    <property type="match status" value="1"/>
</dbReference>
<evidence type="ECO:0000256" key="7">
    <source>
        <dbReference type="ARBA" id="ARBA00022741"/>
    </source>
</evidence>
<evidence type="ECO:0000256" key="2">
    <source>
        <dbReference type="ARBA" id="ARBA00005019"/>
    </source>
</evidence>
<dbReference type="HAMAP" id="MF_00244">
    <property type="entry name" value="NaMN_adenylyltr"/>
    <property type="match status" value="1"/>
</dbReference>
<dbReference type="GO" id="GO:0004515">
    <property type="term" value="F:nicotinate-nucleotide adenylyltransferase activity"/>
    <property type="evidence" value="ECO:0007669"/>
    <property type="project" value="UniProtKB-UniRule"/>
</dbReference>
<sequence length="225" mass="25605">MGGARHGTAPPLSHRRRATGLLGGSFNPAHRAHRRITLAAIEALGLDEAWWLVSPGNPLKDGAPDMAPLSARIASARAMARRAPIRVTAIERRLGTRYTAETLEKLVRLYPDRRFIWLMGSDNLVQFHRWRDWRRIARTVPIAVIARPGYDGAAHATRAMGWLRRFVRPASQARNWTTWRPPALVLLRFRPDPGSATRLRAEDPLWFHAYHQQALRDPVTRRCID</sequence>
<dbReference type="UniPathway" id="UPA00253">
    <property type="reaction ID" value="UER00332"/>
</dbReference>
<evidence type="ECO:0000313" key="14">
    <source>
        <dbReference type="EMBL" id="PTD26734.1"/>
    </source>
</evidence>
<dbReference type="EC" id="2.7.7.18" evidence="11"/>
<reference evidence="14 15" key="1">
    <citation type="submission" date="2017-11" db="EMBL/GenBank/DDBJ databases">
        <title>Sphingomonas oleivorans sp. nov., isolated from oil-contaminated soil.</title>
        <authorList>
            <person name="Wang L."/>
            <person name="Chen L."/>
        </authorList>
    </citation>
    <scope>NUCLEOTIDE SEQUENCE [LARGE SCALE GENOMIC DNA]</scope>
    <source>
        <strain evidence="14 15">K101</strain>
    </source>
</reference>
<comment type="catalytic activity">
    <reaction evidence="10 11">
        <text>nicotinate beta-D-ribonucleotide + ATP + H(+) = deamido-NAD(+) + diphosphate</text>
        <dbReference type="Rhea" id="RHEA:22860"/>
        <dbReference type="ChEBI" id="CHEBI:15378"/>
        <dbReference type="ChEBI" id="CHEBI:30616"/>
        <dbReference type="ChEBI" id="CHEBI:33019"/>
        <dbReference type="ChEBI" id="CHEBI:57502"/>
        <dbReference type="ChEBI" id="CHEBI:58437"/>
        <dbReference type="EC" id="2.7.7.18"/>
    </reaction>
</comment>
<dbReference type="RefSeq" id="WP_107393915.1">
    <property type="nucleotide sequence ID" value="NZ_PHHF01000015.1"/>
</dbReference>
<keyword evidence="7 11" id="KW-0547">Nucleotide-binding</keyword>
<dbReference type="Pfam" id="PF01467">
    <property type="entry name" value="CTP_transf_like"/>
    <property type="match status" value="1"/>
</dbReference>
<dbReference type="PANTHER" id="PTHR39321:SF3">
    <property type="entry name" value="PHOSPHOPANTETHEINE ADENYLYLTRANSFERASE"/>
    <property type="match status" value="1"/>
</dbReference>
<keyword evidence="9 11" id="KW-0520">NAD</keyword>
<evidence type="ECO:0000256" key="12">
    <source>
        <dbReference type="SAM" id="MobiDB-lite"/>
    </source>
</evidence>
<evidence type="ECO:0000256" key="4">
    <source>
        <dbReference type="ARBA" id="ARBA00022642"/>
    </source>
</evidence>
<evidence type="ECO:0000256" key="11">
    <source>
        <dbReference type="HAMAP-Rule" id="MF_00244"/>
    </source>
</evidence>
<dbReference type="Proteomes" id="UP000241206">
    <property type="component" value="Unassembled WGS sequence"/>
</dbReference>
<evidence type="ECO:0000256" key="8">
    <source>
        <dbReference type="ARBA" id="ARBA00022840"/>
    </source>
</evidence>
<evidence type="ECO:0000256" key="9">
    <source>
        <dbReference type="ARBA" id="ARBA00023027"/>
    </source>
</evidence>
<comment type="pathway">
    <text evidence="2 11">Cofactor biosynthesis; NAD(+) biosynthesis; deamido-NAD(+) from nicotinate D-ribonucleotide: step 1/1.</text>
</comment>
<dbReference type="GO" id="GO:0005524">
    <property type="term" value="F:ATP binding"/>
    <property type="evidence" value="ECO:0007669"/>
    <property type="project" value="UniProtKB-KW"/>
</dbReference>
<keyword evidence="5 11" id="KW-0808">Transferase</keyword>
<evidence type="ECO:0000256" key="1">
    <source>
        <dbReference type="ARBA" id="ARBA00002324"/>
    </source>
</evidence>
<keyword evidence="15" id="KW-1185">Reference proteome</keyword>
<gene>
    <name evidence="11" type="primary">nadD</name>
    <name evidence="14" type="ORF">CV103_02850</name>
</gene>
<dbReference type="GO" id="GO:0009435">
    <property type="term" value="P:NAD+ biosynthetic process"/>
    <property type="evidence" value="ECO:0007669"/>
    <property type="project" value="UniProtKB-UniRule"/>
</dbReference>
<evidence type="ECO:0000256" key="5">
    <source>
        <dbReference type="ARBA" id="ARBA00022679"/>
    </source>
</evidence>
<proteinExistence type="inferred from homology"/>
<dbReference type="InterPro" id="IPR014729">
    <property type="entry name" value="Rossmann-like_a/b/a_fold"/>
</dbReference>
<comment type="similarity">
    <text evidence="3 11">Belongs to the NadD family.</text>
</comment>
<feature type="domain" description="Cytidyltransferase-like" evidence="13">
    <location>
        <begin position="21"/>
        <end position="183"/>
    </location>
</feature>
<dbReference type="InterPro" id="IPR005248">
    <property type="entry name" value="NadD/NMNAT"/>
</dbReference>
<comment type="function">
    <text evidence="1 11">Catalyzes the reversible adenylation of nicotinate mononucleotide (NaMN) to nicotinic acid adenine dinucleotide (NaAD).</text>
</comment>
<dbReference type="EMBL" id="PHHF01000015">
    <property type="protein sequence ID" value="PTD26734.1"/>
    <property type="molecule type" value="Genomic_DNA"/>
</dbReference>
<name>A0A2T4I783_9SPHN</name>
<accession>A0A2T4I783</accession>
<dbReference type="InterPro" id="IPR004821">
    <property type="entry name" value="Cyt_trans-like"/>
</dbReference>
<dbReference type="Gene3D" id="3.40.50.620">
    <property type="entry name" value="HUPs"/>
    <property type="match status" value="1"/>
</dbReference>
<dbReference type="PANTHER" id="PTHR39321">
    <property type="entry name" value="NICOTINATE-NUCLEOTIDE ADENYLYLTRANSFERASE-RELATED"/>
    <property type="match status" value="1"/>
</dbReference>
<organism evidence="14 15">
    <name type="scientific">Edaphosphingomonas fennica</name>
    <dbReference type="NCBI Taxonomy" id="114404"/>
    <lineage>
        <taxon>Bacteria</taxon>
        <taxon>Pseudomonadati</taxon>
        <taxon>Pseudomonadota</taxon>
        <taxon>Alphaproteobacteria</taxon>
        <taxon>Sphingomonadales</taxon>
        <taxon>Rhizorhabdaceae</taxon>
        <taxon>Edaphosphingomonas</taxon>
    </lineage>
</organism>
<evidence type="ECO:0000256" key="10">
    <source>
        <dbReference type="ARBA" id="ARBA00048721"/>
    </source>
</evidence>
<protein>
    <recommendedName>
        <fullName evidence="11">Probable nicotinate-nucleotide adenylyltransferase</fullName>
        <ecNumber evidence="11">2.7.7.18</ecNumber>
    </recommendedName>
    <alternativeName>
        <fullName evidence="11">Deamido-NAD(+) diphosphorylase</fullName>
    </alternativeName>
    <alternativeName>
        <fullName evidence="11">Deamido-NAD(+) pyrophosphorylase</fullName>
    </alternativeName>
    <alternativeName>
        <fullName evidence="11">Nicotinate mononucleotide adenylyltransferase</fullName>
        <shortName evidence="11">NaMN adenylyltransferase</shortName>
    </alternativeName>
</protein>
<keyword evidence="8 11" id="KW-0067">ATP-binding</keyword>
<evidence type="ECO:0000256" key="6">
    <source>
        <dbReference type="ARBA" id="ARBA00022695"/>
    </source>
</evidence>
<dbReference type="CDD" id="cd02165">
    <property type="entry name" value="NMNAT"/>
    <property type="match status" value="1"/>
</dbReference>
<dbReference type="SUPFAM" id="SSF52374">
    <property type="entry name" value="Nucleotidylyl transferase"/>
    <property type="match status" value="1"/>
</dbReference>
<evidence type="ECO:0000259" key="13">
    <source>
        <dbReference type="Pfam" id="PF01467"/>
    </source>
</evidence>
<feature type="region of interest" description="Disordered" evidence="12">
    <location>
        <begin position="1"/>
        <end position="25"/>
    </location>
</feature>
<evidence type="ECO:0000256" key="3">
    <source>
        <dbReference type="ARBA" id="ARBA00009014"/>
    </source>
</evidence>
<evidence type="ECO:0000313" key="15">
    <source>
        <dbReference type="Proteomes" id="UP000241206"/>
    </source>
</evidence>
<dbReference type="AlphaFoldDB" id="A0A2T4I783"/>
<keyword evidence="6 11" id="KW-0548">Nucleotidyltransferase</keyword>
<comment type="caution">
    <text evidence="14">The sequence shown here is derived from an EMBL/GenBank/DDBJ whole genome shotgun (WGS) entry which is preliminary data.</text>
</comment>